<evidence type="ECO:0000256" key="2">
    <source>
        <dbReference type="ARBA" id="ARBA00022679"/>
    </source>
</evidence>
<accession>A0A7U3WAH6</accession>
<evidence type="ECO:0000313" key="6">
    <source>
        <dbReference type="Proteomes" id="UP000595001"/>
    </source>
</evidence>
<evidence type="ECO:0000259" key="4">
    <source>
        <dbReference type="Pfam" id="PF13649"/>
    </source>
</evidence>
<dbReference type="CDD" id="cd02440">
    <property type="entry name" value="AdoMet_MTases"/>
    <property type="match status" value="1"/>
</dbReference>
<dbReference type="InterPro" id="IPR029063">
    <property type="entry name" value="SAM-dependent_MTases_sf"/>
</dbReference>
<proteinExistence type="predicted"/>
<organism evidence="5 6">
    <name type="scientific">Halosimplex litoreum</name>
    <dbReference type="NCBI Taxonomy" id="1198301"/>
    <lineage>
        <taxon>Archaea</taxon>
        <taxon>Methanobacteriati</taxon>
        <taxon>Methanobacteriota</taxon>
        <taxon>Stenosarchaea group</taxon>
        <taxon>Halobacteria</taxon>
        <taxon>Halobacteriales</taxon>
        <taxon>Haloarculaceae</taxon>
        <taxon>Halosimplex</taxon>
    </lineage>
</organism>
<dbReference type="GO" id="GO:0008168">
    <property type="term" value="F:methyltransferase activity"/>
    <property type="evidence" value="ECO:0007669"/>
    <property type="project" value="UniProtKB-KW"/>
</dbReference>
<sequence length="263" mass="28346">MDDGSTDESPGAATPETGDALGAMLREYHGGGEGVELIERDDGWIGISAGGAFYFADYDEWPEPDRRALDRVEGRVLDVGCGAGRAALALQERGHDVTAIDVSPGAVEVARDRGVEDARVVDIADVADEFDPGTFDTVLMLGNNFGLVGTAETAPDRLRNLATVATDDATLVAQSRDPVATDDEAHLAYHEYNRERGRLPGALRMRVRHERLATPWFDYLMAAPDTMAELTSDTPWDLVDTIEPEEGLDPAGGDYVGLLTVER</sequence>
<keyword evidence="2 5" id="KW-0808">Transferase</keyword>
<reference evidence="5 6" key="1">
    <citation type="submission" date="2020-12" db="EMBL/GenBank/DDBJ databases">
        <title>Halosimplex halophilum sp. nov. and Halosimplex salinum sp. nov., two new members of the genus Halosimplex.</title>
        <authorList>
            <person name="Cui H.L."/>
        </authorList>
    </citation>
    <scope>NUCLEOTIDE SEQUENCE [LARGE SCALE GENOMIC DNA]</scope>
    <source>
        <strain evidence="5 6">YGH94</strain>
    </source>
</reference>
<dbReference type="OrthoDB" id="56895at2157"/>
<dbReference type="EMBL" id="CP065856">
    <property type="protein sequence ID" value="QPV64621.1"/>
    <property type="molecule type" value="Genomic_DNA"/>
</dbReference>
<dbReference type="Proteomes" id="UP000595001">
    <property type="component" value="Chromosome"/>
</dbReference>
<name>A0A7U3WAH6_9EURY</name>
<dbReference type="AlphaFoldDB" id="A0A7U3WAH6"/>
<dbReference type="RefSeq" id="WP_198063387.1">
    <property type="nucleotide sequence ID" value="NZ_CP065856.1"/>
</dbReference>
<evidence type="ECO:0000256" key="1">
    <source>
        <dbReference type="ARBA" id="ARBA00022603"/>
    </source>
</evidence>
<dbReference type="PANTHER" id="PTHR43464:SF19">
    <property type="entry name" value="UBIQUINONE BIOSYNTHESIS O-METHYLTRANSFERASE, MITOCHONDRIAL"/>
    <property type="match status" value="1"/>
</dbReference>
<dbReference type="GeneID" id="60588515"/>
<dbReference type="KEGG" id="hlt:I7X12_08440"/>
<evidence type="ECO:0000313" key="5">
    <source>
        <dbReference type="EMBL" id="QPV64621.1"/>
    </source>
</evidence>
<dbReference type="SUPFAM" id="SSF53335">
    <property type="entry name" value="S-adenosyl-L-methionine-dependent methyltransferases"/>
    <property type="match status" value="1"/>
</dbReference>
<dbReference type="GO" id="GO:0032259">
    <property type="term" value="P:methylation"/>
    <property type="evidence" value="ECO:0007669"/>
    <property type="project" value="UniProtKB-KW"/>
</dbReference>
<dbReference type="InterPro" id="IPR041698">
    <property type="entry name" value="Methyltransf_25"/>
</dbReference>
<dbReference type="Gene3D" id="3.40.50.150">
    <property type="entry name" value="Vaccinia Virus protein VP39"/>
    <property type="match status" value="1"/>
</dbReference>
<protein>
    <submittedName>
        <fullName evidence="5">Class I SAM-dependent methyltransferase</fullName>
    </submittedName>
</protein>
<keyword evidence="3" id="KW-0949">S-adenosyl-L-methionine</keyword>
<keyword evidence="1 5" id="KW-0489">Methyltransferase</keyword>
<evidence type="ECO:0000256" key="3">
    <source>
        <dbReference type="ARBA" id="ARBA00022691"/>
    </source>
</evidence>
<dbReference type="PANTHER" id="PTHR43464">
    <property type="entry name" value="METHYLTRANSFERASE"/>
    <property type="match status" value="1"/>
</dbReference>
<feature type="domain" description="Methyltransferase" evidence="4">
    <location>
        <begin position="76"/>
        <end position="151"/>
    </location>
</feature>
<keyword evidence="6" id="KW-1185">Reference proteome</keyword>
<gene>
    <name evidence="5" type="ORF">I7X12_08440</name>
</gene>
<dbReference type="Pfam" id="PF13649">
    <property type="entry name" value="Methyltransf_25"/>
    <property type="match status" value="1"/>
</dbReference>